<dbReference type="Proteomes" id="UP000460272">
    <property type="component" value="Unassembled WGS sequence"/>
</dbReference>
<evidence type="ECO:0000313" key="3">
    <source>
        <dbReference type="Proteomes" id="UP000460272"/>
    </source>
</evidence>
<comment type="caution">
    <text evidence="2">The sequence shown here is derived from an EMBL/GenBank/DDBJ whole genome shotgun (WGS) entry which is preliminary data.</text>
</comment>
<sequence length="59" mass="5829">MASAGRCQGRSADPGSCVAWRAPRDGEPGLGGAPRSGRGRGRGGPGGWSAGRGRSRPPA</sequence>
<keyword evidence="3" id="KW-1185">Reference proteome</keyword>
<reference evidence="2 3" key="1">
    <citation type="submission" date="2018-11" db="EMBL/GenBank/DDBJ databases">
        <title>Trebonia kvetii gen.nov., sp.nov., a novel acidophilic actinobacterium, and proposal of the new actinobacterial family Treboniaceae fam. nov.</title>
        <authorList>
            <person name="Rapoport D."/>
            <person name="Sagova-Mareckova M."/>
            <person name="Sedlacek I."/>
            <person name="Provaznik J."/>
            <person name="Kralova S."/>
            <person name="Pavlinic D."/>
            <person name="Benes V."/>
            <person name="Kopecky J."/>
        </authorList>
    </citation>
    <scope>NUCLEOTIDE SEQUENCE [LARGE SCALE GENOMIC DNA]</scope>
    <source>
        <strain evidence="2 3">15Tr583</strain>
    </source>
</reference>
<evidence type="ECO:0000256" key="1">
    <source>
        <dbReference type="SAM" id="MobiDB-lite"/>
    </source>
</evidence>
<evidence type="ECO:0000313" key="2">
    <source>
        <dbReference type="EMBL" id="TVZ06219.1"/>
    </source>
</evidence>
<dbReference type="EMBL" id="RPFW01000001">
    <property type="protein sequence ID" value="TVZ06219.1"/>
    <property type="molecule type" value="Genomic_DNA"/>
</dbReference>
<feature type="region of interest" description="Disordered" evidence="1">
    <location>
        <begin position="1"/>
        <end position="59"/>
    </location>
</feature>
<accession>A0A6P2C477</accession>
<organism evidence="2 3">
    <name type="scientific">Trebonia kvetii</name>
    <dbReference type="NCBI Taxonomy" id="2480626"/>
    <lineage>
        <taxon>Bacteria</taxon>
        <taxon>Bacillati</taxon>
        <taxon>Actinomycetota</taxon>
        <taxon>Actinomycetes</taxon>
        <taxon>Streptosporangiales</taxon>
        <taxon>Treboniaceae</taxon>
        <taxon>Trebonia</taxon>
    </lineage>
</organism>
<protein>
    <submittedName>
        <fullName evidence="2">Uncharacterized protein</fullName>
    </submittedName>
</protein>
<dbReference type="AlphaFoldDB" id="A0A6P2C477"/>
<gene>
    <name evidence="2" type="ORF">EAS64_01900</name>
</gene>
<name>A0A6P2C477_9ACTN</name>
<proteinExistence type="predicted"/>